<feature type="compositionally biased region" description="Basic and acidic residues" evidence="1">
    <location>
        <begin position="3122"/>
        <end position="3136"/>
    </location>
</feature>
<reference evidence="3 4" key="1">
    <citation type="submission" date="2024-04" db="EMBL/GenBank/DDBJ databases">
        <title>Dissimilatory iodate-reducing microorganisms contribute to the enrichment of iodine in groundwater.</title>
        <authorList>
            <person name="Jiang Z."/>
        </authorList>
    </citation>
    <scope>NUCLEOTIDE SEQUENCE [LARGE SCALE GENOMIC DNA]</scope>
    <source>
        <strain evidence="3 4">NCP973</strain>
    </source>
</reference>
<evidence type="ECO:0000259" key="2">
    <source>
        <dbReference type="SMART" id="SM00912"/>
    </source>
</evidence>
<feature type="region of interest" description="Disordered" evidence="1">
    <location>
        <begin position="2972"/>
        <end position="2992"/>
    </location>
</feature>
<dbReference type="Pfam" id="PF05860">
    <property type="entry name" value="TPS"/>
    <property type="match status" value="1"/>
</dbReference>
<dbReference type="Proteomes" id="UP001479520">
    <property type="component" value="Chromosome"/>
</dbReference>
<dbReference type="InterPro" id="IPR010069">
    <property type="entry name" value="CdiA_FHA1_rpt"/>
</dbReference>
<dbReference type="RefSeq" id="WP_341744392.1">
    <property type="nucleotide sequence ID" value="NZ_CP151406.1"/>
</dbReference>
<feature type="region of interest" description="Disordered" evidence="1">
    <location>
        <begin position="2880"/>
        <end position="2937"/>
    </location>
</feature>
<feature type="compositionally biased region" description="Basic and acidic residues" evidence="1">
    <location>
        <begin position="3092"/>
        <end position="3105"/>
    </location>
</feature>
<feature type="compositionally biased region" description="Low complexity" evidence="1">
    <location>
        <begin position="3219"/>
        <end position="3228"/>
    </location>
</feature>
<dbReference type="InterPro" id="IPR025157">
    <property type="entry name" value="Hemagglutinin_rpt"/>
</dbReference>
<feature type="compositionally biased region" description="Low complexity" evidence="1">
    <location>
        <begin position="3106"/>
        <end position="3116"/>
    </location>
</feature>
<dbReference type="InterPro" id="IPR012334">
    <property type="entry name" value="Pectin_lyas_fold"/>
</dbReference>
<evidence type="ECO:0000313" key="4">
    <source>
        <dbReference type="Proteomes" id="UP001479520"/>
    </source>
</evidence>
<gene>
    <name evidence="3" type="ORF">AADV58_06815</name>
</gene>
<dbReference type="Gene3D" id="2.160.20.10">
    <property type="entry name" value="Single-stranded right-handed beta-helix, Pectin lyase-like"/>
    <property type="match status" value="1"/>
</dbReference>
<feature type="region of interest" description="Disordered" evidence="1">
    <location>
        <begin position="3070"/>
        <end position="3358"/>
    </location>
</feature>
<feature type="compositionally biased region" description="Gly residues" evidence="1">
    <location>
        <begin position="2880"/>
        <end position="2892"/>
    </location>
</feature>
<accession>A0ABZ2XLT9</accession>
<organism evidence="3 4">
    <name type="scientific">Azonexus hydrophilus</name>
    <dbReference type="NCBI Taxonomy" id="418702"/>
    <lineage>
        <taxon>Bacteria</taxon>
        <taxon>Pseudomonadati</taxon>
        <taxon>Pseudomonadota</taxon>
        <taxon>Betaproteobacteria</taxon>
        <taxon>Rhodocyclales</taxon>
        <taxon>Azonexaceae</taxon>
        <taxon>Azonexus</taxon>
    </lineage>
</organism>
<feature type="compositionally biased region" description="Gly residues" evidence="1">
    <location>
        <begin position="3320"/>
        <end position="3330"/>
    </location>
</feature>
<keyword evidence="4" id="KW-1185">Reference proteome</keyword>
<evidence type="ECO:0000313" key="3">
    <source>
        <dbReference type="EMBL" id="WZJ22847.1"/>
    </source>
</evidence>
<dbReference type="InterPro" id="IPR011050">
    <property type="entry name" value="Pectin_lyase_fold/virulence"/>
</dbReference>
<feature type="compositionally biased region" description="Gly residues" evidence="1">
    <location>
        <begin position="3348"/>
        <end position="3358"/>
    </location>
</feature>
<dbReference type="SMART" id="SM00912">
    <property type="entry name" value="Haemagg_act"/>
    <property type="match status" value="1"/>
</dbReference>
<dbReference type="Pfam" id="PF13332">
    <property type="entry name" value="Fil_haemagg_2"/>
    <property type="match status" value="7"/>
</dbReference>
<feature type="compositionally biased region" description="Polar residues" evidence="1">
    <location>
        <begin position="3012"/>
        <end position="3022"/>
    </location>
</feature>
<feature type="compositionally biased region" description="Gly residues" evidence="1">
    <location>
        <begin position="3208"/>
        <end position="3218"/>
    </location>
</feature>
<feature type="compositionally biased region" description="Gly residues" evidence="1">
    <location>
        <begin position="3150"/>
        <end position="3159"/>
    </location>
</feature>
<feature type="domain" description="Filamentous haemagglutinin FhaB/tRNA nuclease CdiA-like TPS" evidence="2">
    <location>
        <begin position="63"/>
        <end position="185"/>
    </location>
</feature>
<sequence length="3358" mass="332021">MNRIYRIVWNASRGVWVAVAECARSHGKSKSAAALVLLAPALLSAQTPSAVSAGGATTTYVAPNGATVVNIADSNAAGLSHNKFTQYNVDPKGLVLNNAQATQLSVTSQLAGQVMTNTNLTRQATVILNEVVSNRRSELNGFTEVLGGKADVVVANPYGITCQGCGFINSDRVTLTTGAPFLNNDGSLGGFEVRQGDIAIAGDGLNASAQQILDLVARAVRVDGKVNAADLGVSLGAHRWSYASRAATAPLAGIGSVSYALDSSLLGGMYADRIRIVATEGGVGVRMLGEMAATAGEFTLSAEGRIEIAGKLSAQTDLSLRSGDQAADAIRLTGGGLAARRDLDLTAAGGIVLRGGALVAGDDLTLQAAQLDDAAQGAGGADDNRRYAGDSLALTVGGRAAIDGTAWGSGQGWSAAFGTTALGGAGTLLYAGGPLQLRSDGGTDLGAATLRAGSDLTLASGGALSLAGTVQSVGGDLDLSAGGLANAGTLSADAGVLTIRAGGTSNSGTIYGKTAIDIADAAGNGSATFTNSGRLLSDGSLNLLASSAGNAAAGWIQARDGSTVSVASLSNFGSWLLSTVNVGSDRVTVANALANSGLLQSGRALELSAGSTDNAGKLLATGAFDLNSGNFTNTAGGVLQGGALALTAARVDNQAGATLKGDSVALSASAGLDNAGTLSAGNGALTIRAAGTTNSGTVYGKTAVDIADRAGNGSAAFVNRGTLISDGTLALLASSAENQSADPLQADNAWIQAATGSTVSVASLSNFGSWLLSTVNVGSDRVTVADALINRGLLQSGRALEVSADSTDNAGKLLAAGAFDLGTGNFTNTAGGVLQGGALALTTARVDNQGGATIKGDSVALSASAGLDNAGTLSAENGALTIRAASTSNSGTVYGKTAVDIADAAGNGSAAFVNRGTLISDGTLALFASSAENKSGGWMQAAAGSTVSVASLSNFGSWLLSTVNVGSDRVTVANALTNSGLLQSRRDLVLAAASVDNAGKLLATGAFDLNSGNFTNTAGGVLQGGALALTAARVDNQGGATIKGGSVALTASAGLANAGTLSTEKDALTIRAAGTSNSGTIYGKTAVDIADAAGDDSAAFVNSGTLISDGSFKLLASSAENNSSDAQQPDKAWIQARSGSVVKVASLSNSGTWLLSTLSVADKEDQLDVGNTLNNAGKLLGANDLTLVAGALNNSKSLAAGGTLSIAGDNLDIDNASGAAIQAERLVLSGNRLVNKGTIQGGAAADSTLSFDTLENAADATLTLADEATGGGSINVRRLDNDGTLQSYGSLTVNYSEVIDNTKTLLSGGAMTLRSTSAGGRIDVGGSGTLQAGGVLDIDAVEGGRGVVLDIAKGGLVLGDTVDIAVGTLALADEARLSSTRNMQVYANTLTLTGANSQILAVTGGSGWADIQLVNDFANNGLVYSAGQLTFATDGKLDNNQNGAFAAQKDLVVKALGGNVTNRGAIWSGKTASVTASKRLTNVGTRSGAVGTIDADEAVKLIGYEIVNSSTISSLGNITLQAGTIYNEIDGGDDRVWGADSAKTTTYLSQYYKADAVESEFWAYYKDEWHRDQYYAGGKPTFKPQIVGAGTVKLTGYSNAYNTGGVISGKDVVIGSASGGHFHLNEMALQRINYVDNYSDYISWYGLKTDIAIVKKTDSHHGSVVIPNTQQIDSIGAGVFASNSLQIDGAGLNVTGSTATPVSGAKSATAPTGTSTKGTSDIGVDAGRSYDGGEDAGGGQTATYTSSGKIDSRTGAVVAPSTPATPQGPVSFGGITINLPSSPNGYFVIATAPNARYLVESNPRYLSAGNFAGSDLLAKQLGYDPDTLIKRLGDGAYEAYLIRQELVAQVGRAMLAGFSSESSQMQYLMDNAAKEAKQLGLEWGKAPSAAQVAALKSDVVWMVEQEVSGQRVLVPVVYLSAETRASIETGSVIAGADVNINVDRFDNVGGTVAGTKTLTVVAKQDITNLSGTIKGGNVSLTSTEGSVVNRTYSSGSGNDEFYTTDIGRTAQIISTGDLSIDAKRSIDVIGAQVNAGGNATLNAGDGVNFDSLEKLTTTSSKSGSEGALGGSSKSSTMTTVEQLKSGLTVGGNLAAKSGKDITFAATDVKVGGDAALDAAGAVNIVSKADTTKTTETSKESGLGVGGGLWGETSTTKTQTVSKNVASSFAVGGDASIKAGKDVTLQGSSLEVGGDADIKASNINVLAGLDKVETHTETTTTTFLRVTDGKGSADASAGAVAKGEAGKAGLSGNVGASAQASAEGSGGLELMANEKTVTDSLSARNVASTIKVGGNTRLSADGTVKVQGSSIDTAGNTTIQARDVEVLAGRDVDISVTTSDKTSIGLMASSSNSAGAGASVNGSVGVGGIAVGAGVGASARSESSVNFLESTQSKETSLEIRNQAAGIKSGGNMSVDAKNKVVLEGSQLAAGGNMDLRAASVDVRTSEDVSLKTTETTRTSVGLMLGSNNEAGAGGSAAAGGAALLPSAKASASAGSDNTLDLLRVETGKTSTLETRNNKSGISAGGDLSLTAKDLTVKGSDIAAGGDVALKAENMRFLAADDRKETSSSKNTTSVGLYAGANAGANAEAQLNAKAGASAEISMGYRVNNVDEKSVSGSTTAVVSTIKAGGDLTRDASGGTIRDVGTQIDVGGSMSQRAGTIESLAARDTTYESSTKLDNTAKVGMYAGASAQAGVTSGAGYDASVGGRVSASSSYEKTSADTSTAIASTIRVGQGFSSESSGKTTLEGTRIAAGGDVAIQAASLDYKAAQNTASSRSEKIDAGAVLTVNVNAQSVVGGSLSVSASGATADKSRVQEVGGSIQSGGNVRIKTSGDTTLKGTSIESAGSTTLDAGGKLNLLAAEDRTTASSRGADASVNIGMSTGGKAGSGGKSQTGGMLEVSAGYNQSDSSNSTKSGVNIRSGGDTALRSGGDMDLEGTKIASAGDTTLNAGGNMQLRAAQNTSSSTAFGLSAGVGVSQETSRGATETSTTRKANLSGAANLDIERSTSYDAVSINSGGRSQVSAGKDLRNEGASVGGASTSVTAAGKVTDVVQKDSSMALSLGIQADVTLSKTTTKPNSPAAGDSGDQGKGAAPEDKSASPKDDKAPPAGDDAGKAAPPAPADDGKGPGAKGDDDAKGAPAPLPQPAPIDGGKGTDAGKGGADDGKGAPAPLPQPAPIDGGKGADAGKGGADDGKGAPAPLPQPAPIDGGKGSDAGKGGADVAPIDLKIPLPPPIDSGKGSDAGKGGANAAPIDLKIPLPPPIDSGKGSDAGKGGANAAPIDLKIPLPPPIDSGKGSDAGKGGANAAPIDLKIPLPPPIDGGKGSDAGKGGANAAPIDLKIPLPPPIDGGKGAGRPGAA</sequence>
<feature type="compositionally biased region" description="Polar residues" evidence="1">
    <location>
        <begin position="2976"/>
        <end position="2992"/>
    </location>
</feature>
<feature type="region of interest" description="Disordered" evidence="1">
    <location>
        <begin position="3012"/>
        <end position="3037"/>
    </location>
</feature>
<dbReference type="NCBIfam" id="TIGR01731">
    <property type="entry name" value="fil_hemag_20aa"/>
    <property type="match status" value="19"/>
</dbReference>
<dbReference type="InterPro" id="IPR024973">
    <property type="entry name" value="ESPR"/>
</dbReference>
<dbReference type="InterPro" id="IPR008638">
    <property type="entry name" value="FhaB/CdiA-like_TPS"/>
</dbReference>
<feature type="compositionally biased region" description="Low complexity" evidence="1">
    <location>
        <begin position="3331"/>
        <end position="3340"/>
    </location>
</feature>
<feature type="compositionally biased region" description="Polar residues" evidence="1">
    <location>
        <begin position="1709"/>
        <end position="1719"/>
    </location>
</feature>
<protein>
    <submittedName>
        <fullName evidence="3">Hemagglutinin repeat-containing protein</fullName>
    </submittedName>
</protein>
<dbReference type="Pfam" id="PF13018">
    <property type="entry name" value="ESPR"/>
    <property type="match status" value="1"/>
</dbReference>
<dbReference type="NCBIfam" id="TIGR01901">
    <property type="entry name" value="adhes_NPXG"/>
    <property type="match status" value="1"/>
</dbReference>
<name>A0ABZ2XLT9_9RHOO</name>
<dbReference type="SUPFAM" id="SSF51126">
    <property type="entry name" value="Pectin lyase-like"/>
    <property type="match status" value="1"/>
</dbReference>
<dbReference type="EMBL" id="CP151406">
    <property type="protein sequence ID" value="WZJ22847.1"/>
    <property type="molecule type" value="Genomic_DNA"/>
</dbReference>
<evidence type="ECO:0000256" key="1">
    <source>
        <dbReference type="SAM" id="MobiDB-lite"/>
    </source>
</evidence>
<feature type="compositionally biased region" description="Gly residues" evidence="1">
    <location>
        <begin position="3179"/>
        <end position="3188"/>
    </location>
</feature>
<feature type="region of interest" description="Disordered" evidence="1">
    <location>
        <begin position="1698"/>
        <end position="1765"/>
    </location>
</feature>
<proteinExistence type="predicted"/>
<feature type="region of interest" description="Disordered" evidence="1">
    <location>
        <begin position="2057"/>
        <end position="2076"/>
    </location>
</feature>
<feature type="compositionally biased region" description="Polar residues" evidence="1">
    <location>
        <begin position="2902"/>
        <end position="2917"/>
    </location>
</feature>